<reference evidence="5" key="1">
    <citation type="submission" date="2018-07" db="EMBL/GenBank/DDBJ databases">
        <title>Streptacidiphilus bronchialis DSM 106435 chromosome.</title>
        <authorList>
            <person name="Batra D."/>
            <person name="Gulvik C.A."/>
        </authorList>
    </citation>
    <scope>NUCLEOTIDE SEQUENCE [LARGE SCALE GENOMIC DNA]</scope>
    <source>
        <strain evidence="5">DSM 106435</strain>
    </source>
</reference>
<dbReference type="SUPFAM" id="SSF50346">
    <property type="entry name" value="PRC-barrel domain"/>
    <property type="match status" value="1"/>
</dbReference>
<feature type="compositionally biased region" description="Polar residues" evidence="1">
    <location>
        <begin position="246"/>
        <end position="261"/>
    </location>
</feature>
<feature type="compositionally biased region" description="Basic and acidic residues" evidence="1">
    <location>
        <begin position="203"/>
        <end position="218"/>
    </location>
</feature>
<dbReference type="GO" id="GO:0019684">
    <property type="term" value="P:photosynthesis, light reaction"/>
    <property type="evidence" value="ECO:0007669"/>
    <property type="project" value="InterPro"/>
</dbReference>
<dbReference type="InterPro" id="IPR011033">
    <property type="entry name" value="PRC_barrel-like_sf"/>
</dbReference>
<keyword evidence="5" id="KW-1185">Reference proteome</keyword>
<accession>A0A345SSA1</accession>
<name>A0A345SSA1_9ACTN</name>
<evidence type="ECO:0000256" key="1">
    <source>
        <dbReference type="SAM" id="MobiDB-lite"/>
    </source>
</evidence>
<feature type="compositionally biased region" description="Polar residues" evidence="1">
    <location>
        <begin position="402"/>
        <end position="416"/>
    </location>
</feature>
<gene>
    <name evidence="4" type="ORF">C7M71_003090</name>
</gene>
<dbReference type="InterPro" id="IPR019060">
    <property type="entry name" value="DUF2382"/>
</dbReference>
<protein>
    <submittedName>
        <fullName evidence="4">DUF2382 domain-containing protein</fullName>
    </submittedName>
</protein>
<dbReference type="InterPro" id="IPR014747">
    <property type="entry name" value="Bac_photo_RC_H_C"/>
</dbReference>
<feature type="domain" description="PRC-barrel" evidence="2">
    <location>
        <begin position="43"/>
        <end position="104"/>
    </location>
</feature>
<dbReference type="AlphaFoldDB" id="A0A345SSA1"/>
<organism evidence="4 5">
    <name type="scientific">Peterkaempfera bronchialis</name>
    <dbReference type="NCBI Taxonomy" id="2126346"/>
    <lineage>
        <taxon>Bacteria</taxon>
        <taxon>Bacillati</taxon>
        <taxon>Actinomycetota</taxon>
        <taxon>Actinomycetes</taxon>
        <taxon>Kitasatosporales</taxon>
        <taxon>Streptomycetaceae</taxon>
        <taxon>Peterkaempfera</taxon>
    </lineage>
</organism>
<proteinExistence type="predicted"/>
<dbReference type="KEGG" id="stri:C7M71_003090"/>
<dbReference type="InterPro" id="IPR052967">
    <property type="entry name" value="Stress_Response_Assoc"/>
</dbReference>
<dbReference type="Pfam" id="PF05239">
    <property type="entry name" value="PRC"/>
    <property type="match status" value="1"/>
</dbReference>
<feature type="region of interest" description="Disordered" evidence="1">
    <location>
        <begin position="377"/>
        <end position="416"/>
    </location>
</feature>
<sequence length="416" mass="45424">MPFGVRWRCDRLLLTHRPGPRGPPAPAPGNRTGGTVQTDIDPRDLIGHKAVDRNGDKIGTVDEVYLDDATGRPEWAAVRTGVFGRDAFVPLNASEFSGDQLRVPYEKSLIKDSPDFGAGQHLSPAQEMQLYRYYGLDAPGGRAPQSAAQPAPDRDFGAVPAAGPAQDQAQSQSQSQAQTQAQAPAAAQEARPHQEAQAAQAAESRRTEETAARARLASEDQSASAHRPSTVEHIHAAPRFTEPGPAQTSAARQESSATTRPGPSHLDVVCREERVEVTTEWHVLGTARLRKYVVTEEVERRIPVVRERVRIERVPVTEAELAGLSDEDITEAVEEVTLREERPVVRKRMVPIERVRLVVERVTHEEVVRTQLRREQVKVHDGGATGRTDLGGSPDSPHVVQFNGSGPSSHLEQPIA</sequence>
<dbReference type="Proteomes" id="UP000249340">
    <property type="component" value="Chromosome"/>
</dbReference>
<evidence type="ECO:0000259" key="3">
    <source>
        <dbReference type="Pfam" id="PF09557"/>
    </source>
</evidence>
<feature type="domain" description="DUF2382" evidence="3">
    <location>
        <begin position="270"/>
        <end position="379"/>
    </location>
</feature>
<dbReference type="EMBL" id="CP031264">
    <property type="protein sequence ID" value="AXI76606.1"/>
    <property type="molecule type" value="Genomic_DNA"/>
</dbReference>
<dbReference type="Gene3D" id="3.90.50.10">
    <property type="entry name" value="Photosynthetic Reaction Center, subunit H, domain 2"/>
    <property type="match status" value="1"/>
</dbReference>
<dbReference type="InterPro" id="IPR027275">
    <property type="entry name" value="PRC-brl_dom"/>
</dbReference>
<dbReference type="Pfam" id="PF09557">
    <property type="entry name" value="DUF2382"/>
    <property type="match status" value="1"/>
</dbReference>
<evidence type="ECO:0000259" key="2">
    <source>
        <dbReference type="Pfam" id="PF05239"/>
    </source>
</evidence>
<evidence type="ECO:0000313" key="5">
    <source>
        <dbReference type="Proteomes" id="UP000249340"/>
    </source>
</evidence>
<feature type="region of interest" description="Disordered" evidence="1">
    <location>
        <begin position="14"/>
        <end position="41"/>
    </location>
</feature>
<dbReference type="OrthoDB" id="3712018at2"/>
<dbReference type="PANTHER" id="PTHR38463">
    <property type="entry name" value="STRESS RESPONSE PROTEIN YSNF"/>
    <property type="match status" value="1"/>
</dbReference>
<dbReference type="GO" id="GO:0030077">
    <property type="term" value="C:plasma membrane light-harvesting complex"/>
    <property type="evidence" value="ECO:0007669"/>
    <property type="project" value="InterPro"/>
</dbReference>
<feature type="region of interest" description="Disordered" evidence="1">
    <location>
        <begin position="141"/>
        <end position="264"/>
    </location>
</feature>
<feature type="compositionally biased region" description="Low complexity" evidence="1">
    <location>
        <begin position="161"/>
        <end position="202"/>
    </location>
</feature>
<evidence type="ECO:0000313" key="4">
    <source>
        <dbReference type="EMBL" id="AXI76606.1"/>
    </source>
</evidence>
<dbReference type="PANTHER" id="PTHR38463:SF1">
    <property type="entry name" value="STRESS RESPONSE PROTEIN YSNF"/>
    <property type="match status" value="1"/>
</dbReference>